<dbReference type="EMBL" id="CP024422">
    <property type="protein sequence ID" value="ATQ56382.1"/>
    <property type="molecule type" value="Genomic_DNA"/>
</dbReference>
<evidence type="ECO:0000256" key="3">
    <source>
        <dbReference type="ARBA" id="ARBA00023239"/>
    </source>
</evidence>
<dbReference type="GO" id="GO:0005737">
    <property type="term" value="C:cytoplasm"/>
    <property type="evidence" value="ECO:0007669"/>
    <property type="project" value="TreeGrafter"/>
</dbReference>
<dbReference type="InterPro" id="IPR015813">
    <property type="entry name" value="Pyrv/PenolPyrv_kinase-like_dom"/>
</dbReference>
<reference evidence="5 6" key="1">
    <citation type="submission" date="2017-10" db="EMBL/GenBank/DDBJ databases">
        <title>Complete genome sequence of Paracoccus yeei TT13 isolated from human skin.</title>
        <authorList>
            <person name="Lee K."/>
            <person name="Lim J.Y."/>
            <person name="Hwang I."/>
        </authorList>
    </citation>
    <scope>NUCLEOTIDE SEQUENCE [LARGE SCALE GENOMIC DNA]</scope>
    <source>
        <strain evidence="5 6">TT13</strain>
    </source>
</reference>
<evidence type="ECO:0000256" key="1">
    <source>
        <dbReference type="ARBA" id="ARBA00005568"/>
    </source>
</evidence>
<sequence>MTNPLRRIWAEGGCVLNSFLSLPSGFSAEIMASLGFDALTVDLQHGLADANGAIAMFQAMQGRPVAPMARVPANDAAAIGRVLDGGAVGVICPLVNTAPEAARFVAACRYPPQGGRSYGPARAVLAHGADYATAAAEEIVTFAMIETAEAMQNLDAIAATPGLDALYIGPADLTLGLTGRRHRIGFDREEPEMVQAILRIRDAAHAAGLRVALHCGGPDYARRARDWGFDMVTLSGDSRFLAEAARASVARFRDGGQ</sequence>
<dbReference type="SUPFAM" id="SSF51621">
    <property type="entry name" value="Phosphoenolpyruvate/pyruvate domain"/>
    <property type="match status" value="1"/>
</dbReference>
<dbReference type="InterPro" id="IPR040442">
    <property type="entry name" value="Pyrv_kinase-like_dom_sf"/>
</dbReference>
<comment type="similarity">
    <text evidence="1">Belongs to the HpcH/HpaI aldolase family.</text>
</comment>
<feature type="domain" description="HpcH/HpaI aldolase/citrate lyase" evidence="4">
    <location>
        <begin position="19"/>
        <end position="241"/>
    </location>
</feature>
<organism evidence="5 6">
    <name type="scientific">Paracoccus yeei</name>
    <dbReference type="NCBI Taxonomy" id="147645"/>
    <lineage>
        <taxon>Bacteria</taxon>
        <taxon>Pseudomonadati</taxon>
        <taxon>Pseudomonadota</taxon>
        <taxon>Alphaproteobacteria</taxon>
        <taxon>Rhodobacterales</taxon>
        <taxon>Paracoccaceae</taxon>
        <taxon>Paracoccus</taxon>
    </lineage>
</organism>
<protein>
    <submittedName>
        <fullName evidence="5">2,4-dihydroxyhept-2-ene-1,7-dioic acid aldolase</fullName>
    </submittedName>
</protein>
<evidence type="ECO:0000313" key="5">
    <source>
        <dbReference type="EMBL" id="ATQ56382.1"/>
    </source>
</evidence>
<dbReference type="PANTHER" id="PTHR30502:SF0">
    <property type="entry name" value="PHOSPHOENOLPYRUVATE CARBOXYLASE FAMILY PROTEIN"/>
    <property type="match status" value="1"/>
</dbReference>
<dbReference type="RefSeq" id="WP_099649192.1">
    <property type="nucleotide sequence ID" value="NZ_CAJGAB010000049.1"/>
</dbReference>
<accession>A0A2D2C1J4</accession>
<dbReference type="Gene3D" id="3.20.20.60">
    <property type="entry name" value="Phosphoenolpyruvate-binding domains"/>
    <property type="match status" value="1"/>
</dbReference>
<dbReference type="PANTHER" id="PTHR30502">
    <property type="entry name" value="2-KETO-3-DEOXY-L-RHAMNONATE ALDOLASE"/>
    <property type="match status" value="1"/>
</dbReference>
<dbReference type="Proteomes" id="UP000229314">
    <property type="component" value="Chromosome"/>
</dbReference>
<evidence type="ECO:0000256" key="2">
    <source>
        <dbReference type="ARBA" id="ARBA00022723"/>
    </source>
</evidence>
<dbReference type="GO" id="GO:0046872">
    <property type="term" value="F:metal ion binding"/>
    <property type="evidence" value="ECO:0007669"/>
    <property type="project" value="UniProtKB-KW"/>
</dbReference>
<dbReference type="AlphaFoldDB" id="A0A2D2C1J4"/>
<evidence type="ECO:0000259" key="4">
    <source>
        <dbReference type="Pfam" id="PF03328"/>
    </source>
</evidence>
<keyword evidence="3" id="KW-0456">Lyase</keyword>
<dbReference type="InterPro" id="IPR005000">
    <property type="entry name" value="Aldolase/citrate-lyase_domain"/>
</dbReference>
<dbReference type="Pfam" id="PF03328">
    <property type="entry name" value="HpcH_HpaI"/>
    <property type="match status" value="1"/>
</dbReference>
<keyword evidence="2" id="KW-0479">Metal-binding</keyword>
<dbReference type="GO" id="GO:0016832">
    <property type="term" value="F:aldehyde-lyase activity"/>
    <property type="evidence" value="ECO:0007669"/>
    <property type="project" value="TreeGrafter"/>
</dbReference>
<dbReference type="GeneID" id="78898304"/>
<proteinExistence type="inferred from homology"/>
<name>A0A2D2C1J4_9RHOB</name>
<dbReference type="InterPro" id="IPR050251">
    <property type="entry name" value="HpcH-HpaI_aldolase"/>
</dbReference>
<gene>
    <name evidence="5" type="ORF">PYTT13_11575</name>
</gene>
<evidence type="ECO:0000313" key="6">
    <source>
        <dbReference type="Proteomes" id="UP000229314"/>
    </source>
</evidence>